<dbReference type="GO" id="GO:0005524">
    <property type="term" value="F:ATP binding"/>
    <property type="evidence" value="ECO:0007669"/>
    <property type="project" value="UniProtKB-UniRule"/>
</dbReference>
<evidence type="ECO:0000256" key="5">
    <source>
        <dbReference type="ARBA" id="ARBA00022777"/>
    </source>
</evidence>
<dbReference type="Pfam" id="PF13393">
    <property type="entry name" value="tRNA-synt_His"/>
    <property type="match status" value="1"/>
</dbReference>
<evidence type="ECO:0000256" key="3">
    <source>
        <dbReference type="ARBA" id="ARBA00022679"/>
    </source>
</evidence>
<gene>
    <name evidence="16" type="ORF">ACRE_022600</name>
</gene>
<dbReference type="Pfam" id="PF12745">
    <property type="entry name" value="HGTP_anticodon2"/>
    <property type="match status" value="1"/>
</dbReference>
<dbReference type="GO" id="GO:0005737">
    <property type="term" value="C:cytoplasm"/>
    <property type="evidence" value="ECO:0007669"/>
    <property type="project" value="TreeGrafter"/>
</dbReference>
<evidence type="ECO:0000256" key="8">
    <source>
        <dbReference type="ARBA" id="ARBA00047899"/>
    </source>
</evidence>
<dbReference type="SUPFAM" id="SSF56112">
    <property type="entry name" value="Protein kinase-like (PK-like)"/>
    <property type="match status" value="2"/>
</dbReference>
<dbReference type="GO" id="GO:0004694">
    <property type="term" value="F:eukaryotic translation initiation factor 2alpha kinase activity"/>
    <property type="evidence" value="ECO:0007669"/>
    <property type="project" value="InterPro"/>
</dbReference>
<evidence type="ECO:0000259" key="15">
    <source>
        <dbReference type="PROSITE" id="PS50908"/>
    </source>
</evidence>
<dbReference type="InterPro" id="IPR006575">
    <property type="entry name" value="RWD_dom"/>
</dbReference>
<dbReference type="InterPro" id="IPR036621">
    <property type="entry name" value="Anticodon-bd_dom_sf"/>
</dbReference>
<keyword evidence="4 11" id="KW-0547">Nucleotide-binding</keyword>
<dbReference type="FunFam" id="3.30.930.10:FF:000074">
    <property type="entry name" value="Serine/threonine-protein kinase gcn2"/>
    <property type="match status" value="1"/>
</dbReference>
<keyword evidence="3" id="KW-0808">Transferase</keyword>
<dbReference type="FunFam" id="3.30.200.20:FF:000379">
    <property type="entry name" value="eIF-2-alpha kinase GCN2"/>
    <property type="match status" value="1"/>
</dbReference>
<evidence type="ECO:0000313" key="16">
    <source>
        <dbReference type="EMBL" id="KFH46923.1"/>
    </source>
</evidence>
<evidence type="ECO:0000259" key="14">
    <source>
        <dbReference type="PROSITE" id="PS50011"/>
    </source>
</evidence>
<feature type="binding site" evidence="11">
    <location>
        <position position="626"/>
    </location>
    <ligand>
        <name>ATP</name>
        <dbReference type="ChEBI" id="CHEBI:30616"/>
    </ligand>
</feature>
<dbReference type="PIRSF" id="PIRSF000660">
    <property type="entry name" value="Ser/Thr_PK_GCN2"/>
    <property type="match status" value="1"/>
</dbReference>
<dbReference type="PANTHER" id="PTHR11042">
    <property type="entry name" value="EUKARYOTIC TRANSLATION INITIATION FACTOR 2-ALPHA KINASE EIF2-ALPHA KINASE -RELATED"/>
    <property type="match status" value="1"/>
</dbReference>
<dbReference type="SMART" id="SM00591">
    <property type="entry name" value="RWD"/>
    <property type="match status" value="1"/>
</dbReference>
<feature type="region of interest" description="Disordered" evidence="13">
    <location>
        <begin position="1"/>
        <end position="28"/>
    </location>
</feature>
<dbReference type="PROSITE" id="PS50908">
    <property type="entry name" value="RWD"/>
    <property type="match status" value="1"/>
</dbReference>
<dbReference type="InterPro" id="IPR045864">
    <property type="entry name" value="aa-tRNA-synth_II/BPL/LPL"/>
</dbReference>
<reference evidence="17" key="1">
    <citation type="journal article" date="2014" name="Genome Announc.">
        <title>Genome sequence and annotation of Acremonium chrysogenum, producer of the beta-lactam antibiotic cephalosporin C.</title>
        <authorList>
            <person name="Terfehr D."/>
            <person name="Dahlmann T.A."/>
            <person name="Specht T."/>
            <person name="Zadra I."/>
            <person name="Kuernsteiner H."/>
            <person name="Kueck U."/>
        </authorList>
    </citation>
    <scope>NUCLEOTIDE SEQUENCE [LARGE SCALE GENOMIC DNA]</scope>
    <source>
        <strain evidence="17">ATCC 11550 / CBS 779.69 / DSM 880 / IAM 14645 / JCM 23072 / IMI 49137</strain>
    </source>
</reference>
<feature type="binding site" evidence="12">
    <location>
        <position position="627"/>
    </location>
    <ligand>
        <name>ATP</name>
        <dbReference type="ChEBI" id="CHEBI:30616"/>
    </ligand>
</feature>
<feature type="region of interest" description="Disordered" evidence="13">
    <location>
        <begin position="670"/>
        <end position="689"/>
    </location>
</feature>
<dbReference type="OrthoDB" id="341578at2759"/>
<keyword evidence="6 11" id="KW-0067">ATP-binding</keyword>
<feature type="active site" description="Proton acceptor" evidence="10">
    <location>
        <position position="819"/>
    </location>
</feature>
<evidence type="ECO:0000256" key="10">
    <source>
        <dbReference type="PIRSR" id="PIRSR000660-1"/>
    </source>
</evidence>
<feature type="domain" description="Protein kinase" evidence="14">
    <location>
        <begin position="597"/>
        <end position="964"/>
    </location>
</feature>
<dbReference type="InterPro" id="IPR017441">
    <property type="entry name" value="Protein_kinase_ATP_BS"/>
</dbReference>
<dbReference type="CDD" id="cd23823">
    <property type="entry name" value="RWD_GCN2"/>
    <property type="match status" value="1"/>
</dbReference>
<keyword evidence="5 16" id="KW-0418">Kinase</keyword>
<dbReference type="PROSITE" id="PS00108">
    <property type="entry name" value="PROTEIN_KINASE_ST"/>
    <property type="match status" value="1"/>
</dbReference>
<accession>A0A086TC41</accession>
<evidence type="ECO:0000256" key="6">
    <source>
        <dbReference type="ARBA" id="ARBA00022840"/>
    </source>
</evidence>
<feature type="region of interest" description="Disordered" evidence="13">
    <location>
        <begin position="214"/>
        <end position="240"/>
    </location>
</feature>
<dbReference type="SMART" id="SM00220">
    <property type="entry name" value="S_TKc"/>
    <property type="match status" value="2"/>
</dbReference>
<evidence type="ECO:0000256" key="7">
    <source>
        <dbReference type="ARBA" id="ARBA00037982"/>
    </source>
</evidence>
<feature type="domain" description="Protein kinase" evidence="14">
    <location>
        <begin position="270"/>
        <end position="548"/>
    </location>
</feature>
<dbReference type="Gene3D" id="3.30.200.20">
    <property type="entry name" value="Phosphorylase Kinase, domain 1"/>
    <property type="match status" value="1"/>
</dbReference>
<evidence type="ECO:0000256" key="12">
    <source>
        <dbReference type="PROSITE-ProRule" id="PRU10141"/>
    </source>
</evidence>
<dbReference type="PROSITE" id="PS50011">
    <property type="entry name" value="PROTEIN_KINASE_DOM"/>
    <property type="match status" value="2"/>
</dbReference>
<dbReference type="Pfam" id="PF05773">
    <property type="entry name" value="RWD"/>
    <property type="match status" value="1"/>
</dbReference>
<evidence type="ECO:0000313" key="17">
    <source>
        <dbReference type="Proteomes" id="UP000029964"/>
    </source>
</evidence>
<evidence type="ECO:0000256" key="1">
    <source>
        <dbReference type="ARBA" id="ARBA00012513"/>
    </source>
</evidence>
<comment type="caution">
    <text evidence="16">The sequence shown here is derived from an EMBL/GenBank/DDBJ whole genome shotgun (WGS) entry which is preliminary data.</text>
</comment>
<dbReference type="GO" id="GO:0000077">
    <property type="term" value="P:DNA damage checkpoint signaling"/>
    <property type="evidence" value="ECO:0007669"/>
    <property type="project" value="InterPro"/>
</dbReference>
<protein>
    <recommendedName>
        <fullName evidence="1">non-specific serine/threonine protein kinase</fullName>
        <ecNumber evidence="1">2.7.11.1</ecNumber>
    </recommendedName>
</protein>
<dbReference type="FunFam" id="1.10.510.10:FF:000821">
    <property type="entry name" value="Serine/threonine-protein kinase gcn2"/>
    <property type="match status" value="1"/>
</dbReference>
<dbReference type="Gene3D" id="3.40.50.800">
    <property type="entry name" value="Anticodon-binding domain"/>
    <property type="match status" value="1"/>
</dbReference>
<dbReference type="PROSITE" id="PS00107">
    <property type="entry name" value="PROTEIN_KINASE_ATP"/>
    <property type="match status" value="1"/>
</dbReference>
<dbReference type="FunFam" id="3.10.110.10:FF:000050">
    <property type="entry name" value="eIF-2-alpha kinase GCN2"/>
    <property type="match status" value="1"/>
</dbReference>
<dbReference type="SUPFAM" id="SSF54495">
    <property type="entry name" value="UBC-like"/>
    <property type="match status" value="1"/>
</dbReference>
<keyword evidence="17" id="KW-1185">Reference proteome</keyword>
<dbReference type="InterPro" id="IPR000719">
    <property type="entry name" value="Prot_kinase_dom"/>
</dbReference>
<dbReference type="InterPro" id="IPR011009">
    <property type="entry name" value="Kinase-like_dom_sf"/>
</dbReference>
<feature type="compositionally biased region" description="Acidic residues" evidence="13">
    <location>
        <begin position="717"/>
        <end position="741"/>
    </location>
</feature>
<dbReference type="Pfam" id="PF00069">
    <property type="entry name" value="Pkinase"/>
    <property type="match status" value="3"/>
</dbReference>
<dbReference type="Gene3D" id="3.10.110.10">
    <property type="entry name" value="Ubiquitin Conjugating Enzyme"/>
    <property type="match status" value="1"/>
</dbReference>
<feature type="compositionally biased region" description="Basic and acidic residues" evidence="13">
    <location>
        <begin position="214"/>
        <end position="226"/>
    </location>
</feature>
<name>A0A086TC41_HAPC1</name>
<proteinExistence type="inferred from homology"/>
<dbReference type="STRING" id="857340.A0A086TC41"/>
<evidence type="ECO:0000256" key="9">
    <source>
        <dbReference type="ARBA" id="ARBA00048679"/>
    </source>
</evidence>
<feature type="region of interest" description="Disordered" evidence="13">
    <location>
        <begin position="717"/>
        <end position="747"/>
    </location>
</feature>
<dbReference type="InterPro" id="IPR024435">
    <property type="entry name" value="HisRS-related_dom"/>
</dbReference>
<feature type="binding site" evidence="11">
    <location>
        <begin position="603"/>
        <end position="611"/>
    </location>
    <ligand>
        <name>ATP</name>
        <dbReference type="ChEBI" id="CHEBI:30616"/>
    </ligand>
</feature>
<dbReference type="EMBL" id="JPKY01000014">
    <property type="protein sequence ID" value="KFH46923.1"/>
    <property type="molecule type" value="Genomic_DNA"/>
</dbReference>
<dbReference type="GO" id="GO:0009893">
    <property type="term" value="P:positive regulation of metabolic process"/>
    <property type="evidence" value="ECO:0007669"/>
    <property type="project" value="UniProtKB-ARBA"/>
</dbReference>
<comment type="catalytic activity">
    <reaction evidence="8">
        <text>L-threonyl-[protein] + ATP = O-phospho-L-threonyl-[protein] + ADP + H(+)</text>
        <dbReference type="Rhea" id="RHEA:46608"/>
        <dbReference type="Rhea" id="RHEA-COMP:11060"/>
        <dbReference type="Rhea" id="RHEA-COMP:11605"/>
        <dbReference type="ChEBI" id="CHEBI:15378"/>
        <dbReference type="ChEBI" id="CHEBI:30013"/>
        <dbReference type="ChEBI" id="CHEBI:30616"/>
        <dbReference type="ChEBI" id="CHEBI:61977"/>
        <dbReference type="ChEBI" id="CHEBI:456216"/>
        <dbReference type="EC" id="2.7.11.1"/>
    </reaction>
</comment>
<sequence>MAWNPSGSWKEPLHPSTKANDSSFPGLKPAARDTAARIDNTEVQENELLALEAIYGEDFVNHTGGQGAWKKTEPTFDIRIRSSIDHDFSVTLGFVMNATYPKTPPIIAVKDQGHLREVTQFKIQKFVETQPKVFAKDEEEMIYKIVEGVLEILEDAAQTKANGKHLPSLEEERERHEAMLAKVAREQKEKEEREKAEQSKEEERVMAAMLRKELDRQEQSAKESKNGRRANGSKPPRPSEVTAAHIEKLEFDQICCITDKAGDTISFRAVAGKCEPREGRVSVVYTVRPVLSNGQGSHTMALKEASLRPTGKDVKDVKKQLQTLEAKLQDLKHTRGLIHRHLVEVLDFKVEGSSTTNSGRANAWNVSILMPLADRGPLEELLELAGRLELGKVRSWTRDLLDALNFLHNKSIFHGDVHSSNVLLFRDGTGEIIPKISDVSYQRELHNICGQKRGLPGVNSAKSSYWLPPEIAGASKPQYSSKTDIWDFGVVFVQMIFGLDVTRKYSSPKNLMESVTLSQPLQELVSRFFKEDRNKRPRAFELGSSEFLATDAPVFYEGSSTILSSTPSSSSLAALPFKLRRESMSKGPAPSRYAEDFVEEGRLGKGGFGEVVKARKKLDGQIYAIKKITQRSQASLTEILKEVRLLSQLSHPAVVRYYNTWVEEVPDVAGSDADTSTEAYTEDTRDTESAGIDIQFHTSTGGLDFISSQPIVFGYDESDEDEEDDYSQEDETSSDVDDEGTDERAVSPVKERNMAIRRARFHRPYRTILYISMEYCEKRTLRDLISRHLHKNTQEIWRLFRQILEGLAHIHSLSIVHRDLKPENIFISSSADGVDNVKIGDFGLATSGQFSVDRANAIVDTDEFTKSIGTASYSAPEVRSAVNGVYSTKVDMYSLGIIFFEMCYMPMVGMQKADVIGQLRRPKPVLPSDFHPAAKVQTEIVLALINHNPRERPSSADLLKSGKLPVQMESETIRRTLAGLADPSSPYYRKMLSTLFARPVEPTRDFAWDMNATHPSAAELLHQGIVKQGLVSIFRRHGALEAPRGVIYPRSAHYGDNVVQLLDQNGTVLQLPYDLTMGHARMMAKSTDNPPVQRTFTFGNVFRDKQDTGQPQMFGEVDFDIVTVDTLDLALKEAEVLKVLDEIILTFPSLTTAQMCFHVGHSDLLQLIFEYCGVEPACRRGAADVLSRLNIHGYTWQKIRTELRSPAVGISATSVDELQRFDFRETPSKILSRLKTVFEGSDMYQRAAPTIAHLKEVAEYSKRLGVSTKLYINPLNSLKENFYVGGILFSCLYDKKMKDVFAAGGRYDHLIKEQRPKIGGQVHERHAVGFSLAWERLARIPKNAGKSFLKKGEEEIGRFFSTKRCDVLIASFDAAILRTTGIEVLQTLWALDISAELARDARSPEDLMTKHRDESYSWIIIIKQDSMLKIKSVGRKDVPDADIPMPQLLSWIRAEMRERDSKSVMKLRASNAQLDTTTIGDTKHEQDVKILVSLTRSKKFNRRTVVEQAQVQAASLMESYLDGPILAVETTSDQVMEAIQETKLSEPDSWRRVEHAVTTSEKKYVRDIHDQLDTWRHRFNNKGGSRHSFLYNFRTGYCLHYDLAA</sequence>
<dbReference type="HOGENOM" id="CLU_001222_2_0_1"/>
<dbReference type="GO" id="GO:0005634">
    <property type="term" value="C:nucleus"/>
    <property type="evidence" value="ECO:0007669"/>
    <property type="project" value="TreeGrafter"/>
</dbReference>
<dbReference type="EC" id="2.7.11.1" evidence="1"/>
<dbReference type="InterPro" id="IPR041715">
    <property type="entry name" value="HisRS-like_core"/>
</dbReference>
<feature type="domain" description="RWD" evidence="15">
    <location>
        <begin position="46"/>
        <end position="156"/>
    </location>
</feature>
<dbReference type="Proteomes" id="UP000029964">
    <property type="component" value="Unassembled WGS sequence"/>
</dbReference>
<dbReference type="InterPro" id="IPR008271">
    <property type="entry name" value="Ser/Thr_kinase_AS"/>
</dbReference>
<dbReference type="InterPro" id="IPR016255">
    <property type="entry name" value="Gcn2"/>
</dbReference>
<feature type="region of interest" description="Disordered" evidence="13">
    <location>
        <begin position="185"/>
        <end position="204"/>
    </location>
</feature>
<organism evidence="16 17">
    <name type="scientific">Hapsidospora chrysogenum (strain ATCC 11550 / CBS 779.69 / DSM 880 / IAM 14645 / JCM 23072 / IMI 49137)</name>
    <name type="common">Acremonium chrysogenum</name>
    <dbReference type="NCBI Taxonomy" id="857340"/>
    <lineage>
        <taxon>Eukaryota</taxon>
        <taxon>Fungi</taxon>
        <taxon>Dikarya</taxon>
        <taxon>Ascomycota</taxon>
        <taxon>Pezizomycotina</taxon>
        <taxon>Sordariomycetes</taxon>
        <taxon>Hypocreomycetidae</taxon>
        <taxon>Hypocreales</taxon>
        <taxon>Bionectriaceae</taxon>
        <taxon>Hapsidospora</taxon>
    </lineage>
</organism>
<dbReference type="SUPFAM" id="SSF55681">
    <property type="entry name" value="Class II aaRS and biotin synthetases"/>
    <property type="match status" value="1"/>
</dbReference>
<dbReference type="CDD" id="cd14012">
    <property type="entry name" value="PK_eIF2AK_GCN2_rpt1"/>
    <property type="match status" value="1"/>
</dbReference>
<dbReference type="FunFam" id="3.40.50.800:FF:000009">
    <property type="entry name" value="Eukaryotic translation initiation factor 2-alpha kinase"/>
    <property type="match status" value="1"/>
</dbReference>
<dbReference type="CDD" id="cd14046">
    <property type="entry name" value="STKc_EIF2AK4_GCN2_rpt2"/>
    <property type="match status" value="1"/>
</dbReference>
<keyword evidence="2" id="KW-0723">Serine/threonine-protein kinase</keyword>
<dbReference type="PANTHER" id="PTHR11042:SF136">
    <property type="entry name" value="EIF-2-ALPHA KINASE GCN2"/>
    <property type="match status" value="1"/>
</dbReference>
<comment type="catalytic activity">
    <reaction evidence="9">
        <text>L-seryl-[protein] + ATP = O-phospho-L-seryl-[protein] + ADP + H(+)</text>
        <dbReference type="Rhea" id="RHEA:17989"/>
        <dbReference type="Rhea" id="RHEA-COMP:9863"/>
        <dbReference type="Rhea" id="RHEA-COMP:11604"/>
        <dbReference type="ChEBI" id="CHEBI:15378"/>
        <dbReference type="ChEBI" id="CHEBI:29999"/>
        <dbReference type="ChEBI" id="CHEBI:30616"/>
        <dbReference type="ChEBI" id="CHEBI:83421"/>
        <dbReference type="ChEBI" id="CHEBI:456216"/>
        <dbReference type="EC" id="2.7.11.1"/>
    </reaction>
</comment>
<evidence type="ECO:0000256" key="13">
    <source>
        <dbReference type="SAM" id="MobiDB-lite"/>
    </source>
</evidence>
<dbReference type="InterPro" id="IPR050339">
    <property type="entry name" value="CC_SR_Kinase"/>
</dbReference>
<evidence type="ECO:0000256" key="2">
    <source>
        <dbReference type="ARBA" id="ARBA00022527"/>
    </source>
</evidence>
<dbReference type="Gene3D" id="1.10.510.10">
    <property type="entry name" value="Transferase(Phosphotransferase) domain 1"/>
    <property type="match status" value="2"/>
</dbReference>
<comment type="similarity">
    <text evidence="7">Belongs to the protein kinase superfamily. Ser/Thr protein kinase family. GCN2 subfamily.</text>
</comment>
<evidence type="ECO:0000256" key="4">
    <source>
        <dbReference type="ARBA" id="ARBA00022741"/>
    </source>
</evidence>
<evidence type="ECO:0000256" key="11">
    <source>
        <dbReference type="PIRSR" id="PIRSR000660-2"/>
    </source>
</evidence>
<dbReference type="InterPro" id="IPR016135">
    <property type="entry name" value="UBQ-conjugating_enzyme/RWD"/>
</dbReference>
<dbReference type="Gene3D" id="3.30.930.10">
    <property type="entry name" value="Bira Bifunctional Protein, Domain 2"/>
    <property type="match status" value="1"/>
</dbReference>